<dbReference type="AlphaFoldDB" id="A0A377GXY9"/>
<name>A0A377GXY9_9FUSO</name>
<dbReference type="OrthoDB" id="9796533at2"/>
<dbReference type="InterPro" id="IPR043129">
    <property type="entry name" value="ATPase_NBD"/>
</dbReference>
<evidence type="ECO:0000313" key="3">
    <source>
        <dbReference type="Proteomes" id="UP000255328"/>
    </source>
</evidence>
<keyword evidence="3" id="KW-1185">Reference proteome</keyword>
<comment type="similarity">
    <text evidence="1">Belongs to the ROK (NagC/XylR) family.</text>
</comment>
<sequence length="385" mass="43912">MEKENLRSKILELIKEKNGISRIDISREFNITPAAVGKIIGEFLDKEIIIEEKEGESTGGRKPVLLNINQNKIGVILGIYFAPTFVQITCGDINGKIISTKRYRLGDLGGNIIRETEIIVEKELLKNPEIKIISVVMNGLVDSDKGISIFSPHYNTKNIHIVEMFQKKFNKKVYIENDVRAMALTEKIFGECKKNYNFVVLNVEEGVGGSIYLNNMLYHGYKSMSGELGHIVVKRNSLEKCSCGKRGCLETEVSNRAIIKKIITQIRINNQYSSLKKILDEGKKLEIKDVLKGVKEKDMLSLSVTDEAAQYIAYAIDMIISIINPEKIILYGDFFQNEYIFRNLLNKISKITLDEQNYEIKRSKFYENIYEIAPLALGNYLIFKK</sequence>
<reference evidence="2 3" key="1">
    <citation type="submission" date="2018-06" db="EMBL/GenBank/DDBJ databases">
        <authorList>
            <consortium name="Pathogen Informatics"/>
            <person name="Doyle S."/>
        </authorList>
    </citation>
    <scope>NUCLEOTIDE SEQUENCE [LARGE SCALE GENOMIC DNA]</scope>
    <source>
        <strain evidence="2 3">NCTC10723</strain>
    </source>
</reference>
<dbReference type="Pfam" id="PF13412">
    <property type="entry name" value="HTH_24"/>
    <property type="match status" value="1"/>
</dbReference>
<dbReference type="EMBL" id="UGGU01000003">
    <property type="protein sequence ID" value="STO31857.1"/>
    <property type="molecule type" value="Genomic_DNA"/>
</dbReference>
<dbReference type="SUPFAM" id="SSF46785">
    <property type="entry name" value="Winged helix' DNA-binding domain"/>
    <property type="match status" value="1"/>
</dbReference>
<accession>A0A377GXY9</accession>
<organism evidence="2 3">
    <name type="scientific">Fusobacterium necrogenes</name>
    <dbReference type="NCBI Taxonomy" id="858"/>
    <lineage>
        <taxon>Bacteria</taxon>
        <taxon>Fusobacteriati</taxon>
        <taxon>Fusobacteriota</taxon>
        <taxon>Fusobacteriia</taxon>
        <taxon>Fusobacteriales</taxon>
        <taxon>Fusobacteriaceae</taxon>
        <taxon>Fusobacterium</taxon>
    </lineage>
</organism>
<dbReference type="Gene3D" id="3.30.420.40">
    <property type="match status" value="2"/>
</dbReference>
<dbReference type="PANTHER" id="PTHR18964:SF149">
    <property type="entry name" value="BIFUNCTIONAL UDP-N-ACETYLGLUCOSAMINE 2-EPIMERASE_N-ACETYLMANNOSAMINE KINASE"/>
    <property type="match status" value="1"/>
</dbReference>
<gene>
    <name evidence="2" type="primary">mlc</name>
    <name evidence="2" type="ORF">NCTC10723_01317</name>
</gene>
<protein>
    <submittedName>
        <fullName evidence="2">Making large colonies protein</fullName>
    </submittedName>
</protein>
<dbReference type="InterPro" id="IPR036388">
    <property type="entry name" value="WH-like_DNA-bd_sf"/>
</dbReference>
<evidence type="ECO:0000256" key="1">
    <source>
        <dbReference type="ARBA" id="ARBA00006479"/>
    </source>
</evidence>
<evidence type="ECO:0000313" key="2">
    <source>
        <dbReference type="EMBL" id="STO31857.1"/>
    </source>
</evidence>
<dbReference type="InterPro" id="IPR000600">
    <property type="entry name" value="ROK"/>
</dbReference>
<dbReference type="InterPro" id="IPR036390">
    <property type="entry name" value="WH_DNA-bd_sf"/>
</dbReference>
<dbReference type="Gene3D" id="1.10.10.10">
    <property type="entry name" value="Winged helix-like DNA-binding domain superfamily/Winged helix DNA-binding domain"/>
    <property type="match status" value="1"/>
</dbReference>
<dbReference type="PANTHER" id="PTHR18964">
    <property type="entry name" value="ROK (REPRESSOR, ORF, KINASE) FAMILY"/>
    <property type="match status" value="1"/>
</dbReference>
<proteinExistence type="inferred from homology"/>
<dbReference type="RefSeq" id="WP_115270542.1">
    <property type="nucleotide sequence ID" value="NZ_UGGU01000003.1"/>
</dbReference>
<dbReference type="Pfam" id="PF00480">
    <property type="entry name" value="ROK"/>
    <property type="match status" value="1"/>
</dbReference>
<dbReference type="SUPFAM" id="SSF53067">
    <property type="entry name" value="Actin-like ATPase domain"/>
    <property type="match status" value="1"/>
</dbReference>
<dbReference type="Proteomes" id="UP000255328">
    <property type="component" value="Unassembled WGS sequence"/>
</dbReference>